<dbReference type="CDD" id="cd00093">
    <property type="entry name" value="HTH_XRE"/>
    <property type="match status" value="1"/>
</dbReference>
<name>A0ABP7JG74_9ACTN</name>
<evidence type="ECO:0008006" key="4">
    <source>
        <dbReference type="Google" id="ProtNLM"/>
    </source>
</evidence>
<feature type="compositionally biased region" description="Low complexity" evidence="1">
    <location>
        <begin position="429"/>
        <end position="441"/>
    </location>
</feature>
<evidence type="ECO:0000256" key="1">
    <source>
        <dbReference type="SAM" id="MobiDB-lite"/>
    </source>
</evidence>
<dbReference type="Proteomes" id="UP001500888">
    <property type="component" value="Unassembled WGS sequence"/>
</dbReference>
<organism evidence="2 3">
    <name type="scientific">Sphaerisporangium flaviroseum</name>
    <dbReference type="NCBI Taxonomy" id="509199"/>
    <lineage>
        <taxon>Bacteria</taxon>
        <taxon>Bacillati</taxon>
        <taxon>Actinomycetota</taxon>
        <taxon>Actinomycetes</taxon>
        <taxon>Streptosporangiales</taxon>
        <taxon>Streptosporangiaceae</taxon>
        <taxon>Sphaerisporangium</taxon>
    </lineage>
</organism>
<proteinExistence type="predicted"/>
<dbReference type="RefSeq" id="WP_344952645.1">
    <property type="nucleotide sequence ID" value="NZ_BAAAZR010000054.1"/>
</dbReference>
<sequence length="940" mass="100773">MGRPFRPDTGPHQTSAVLAELAHLWDQAVRRAAAERPKAKQITQTRLARESEVALQTINDWATGKRLPRDLDDLRKVGATLARWAGEEPATGKAWSALIRTDQRERDAPAPDVPLTSDIALGRPLEQVSDPFLLEVHRPIEVDAPHAEPLPVLPPYVPREHDQRLAQVVARAVGGHSAMAVLVGGSSTGKTRACWEALAPPREVGGWRLWHPFDPTRPEAALAELPRVGPRTVVWLNETQFYLDAPGNVGERVAAALRTLLTDLGRAPVLVLGTLWPRHWDTLTRSAADAHAQAQVVLAGTDIAMSTGFTGDQERALRQAASGDVRLAEAVANAVDGEVTQYLAGVPELLARYHHAPPAAKALIHAAMDARRLGHRHALPHALLAAAAPAYLSDAEWDAAGEDGLEAALAYTAAPCKGVPGPLTRIRPRSAPAPSRRSGPAVHTVGGQPTAGESGPVYRLADYLDQHGRRHRSEHIPLGGFWAAVATAAHPGDLLILGYAAHNRGLLRDAAQLYKHATGHGDTRAALSLIQALHDLYPADPRPAEWAAEHATVEYPDVVAELLEGLQDVGAREQVSVLATRAAEHTALDDPYAVARLLVCLREAGAHEQVSVLLARDPARHAPLDHAFAVAQLLGSLRDLGAHEQVSVLATRAAEHTALDDPYAVAGVLDGLRAVGAREQVSVLDTRAAEHTALDDPSGVARLLGSLREAGAHEQVSVLLARDPAGHAPLDDPYAVAELLGSLREVGAHEQVSVLLARDPARHAPLDDPYAVTELLDGLWAVGAREQVSVLATRATEHALNDPYAVARLLGSLWEVGAHEQVSVLLARDPARHAPLDDLYAVTELLDGLWAVGAREQVSVLATRAAQHAGLYGSYAVAQQLAERLRETGAHEQVSMLIERLPAAGLFYVFCNQEGNATRFRFGRGSDGQPAQSWDWDDLS</sequence>
<dbReference type="InterPro" id="IPR001387">
    <property type="entry name" value="Cro/C1-type_HTH"/>
</dbReference>
<gene>
    <name evidence="2" type="ORF">GCM10022226_77820</name>
</gene>
<reference evidence="3" key="1">
    <citation type="journal article" date="2019" name="Int. J. Syst. Evol. Microbiol.">
        <title>The Global Catalogue of Microorganisms (GCM) 10K type strain sequencing project: providing services to taxonomists for standard genome sequencing and annotation.</title>
        <authorList>
            <consortium name="The Broad Institute Genomics Platform"/>
            <consortium name="The Broad Institute Genome Sequencing Center for Infectious Disease"/>
            <person name="Wu L."/>
            <person name="Ma J."/>
        </authorList>
    </citation>
    <scope>NUCLEOTIDE SEQUENCE [LARGE SCALE GENOMIC DNA]</scope>
    <source>
        <strain evidence="3">JCM 16908</strain>
    </source>
</reference>
<dbReference type="EMBL" id="BAAAZR010000054">
    <property type="protein sequence ID" value="GAA3843273.1"/>
    <property type="molecule type" value="Genomic_DNA"/>
</dbReference>
<feature type="region of interest" description="Disordered" evidence="1">
    <location>
        <begin position="421"/>
        <end position="452"/>
    </location>
</feature>
<comment type="caution">
    <text evidence="2">The sequence shown here is derived from an EMBL/GenBank/DDBJ whole genome shotgun (WGS) entry which is preliminary data.</text>
</comment>
<evidence type="ECO:0000313" key="3">
    <source>
        <dbReference type="Proteomes" id="UP001500888"/>
    </source>
</evidence>
<evidence type="ECO:0000313" key="2">
    <source>
        <dbReference type="EMBL" id="GAA3843273.1"/>
    </source>
</evidence>
<accession>A0ABP7JG74</accession>
<protein>
    <recommendedName>
        <fullName evidence="4">HTH cro/C1-type domain-containing protein</fullName>
    </recommendedName>
</protein>
<keyword evidence="3" id="KW-1185">Reference proteome</keyword>